<dbReference type="InterPro" id="IPR024519">
    <property type="entry name" value="IAT_beta"/>
</dbReference>
<dbReference type="RefSeq" id="WP_086954614.1">
    <property type="nucleotide sequence ID" value="NZ_CAWNQC010000157.1"/>
</dbReference>
<evidence type="ECO:0000256" key="2">
    <source>
        <dbReference type="SAM" id="MobiDB-lite"/>
    </source>
</evidence>
<dbReference type="EMBL" id="NIBU01000024">
    <property type="protein sequence ID" value="PHM35605.1"/>
    <property type="molecule type" value="Genomic_DNA"/>
</dbReference>
<reference evidence="6" key="1">
    <citation type="submission" date="2016-12" db="EMBL/GenBank/DDBJ databases">
        <authorList>
            <person name="Gaudriault S."/>
        </authorList>
    </citation>
    <scope>NUCLEOTIDE SEQUENCE [LARGE SCALE GENOMIC DNA]</scope>
    <source>
        <strain evidence="6">HGB1681 (deposited as PTA-6826 in the American Type Culture Collection)</strain>
    </source>
</reference>
<protein>
    <submittedName>
        <fullName evidence="4 5">Invasin</fullName>
    </submittedName>
</protein>
<dbReference type="EMBL" id="FTLG01000011">
    <property type="protein sequence ID" value="SIP71177.1"/>
    <property type="molecule type" value="Genomic_DNA"/>
</dbReference>
<dbReference type="PANTHER" id="PTHR39576:SF2">
    <property type="entry name" value="ATTACHING AND EFFACING PROTEIN HOMOLOG-RELATED"/>
    <property type="match status" value="1"/>
</dbReference>
<reference evidence="5" key="2">
    <citation type="submission" date="2016-12" db="EMBL/GenBank/DDBJ databases">
        <authorList>
            <person name="Song W.-J."/>
            <person name="Kurnit D.M."/>
        </authorList>
    </citation>
    <scope>NUCLEOTIDE SEQUENCE [LARGE SCALE GENOMIC DNA]</scope>
    <source>
        <strain evidence="5">HGB1681</strain>
    </source>
</reference>
<feature type="domain" description="Inverse autotransporter beta-domain" evidence="3">
    <location>
        <begin position="89"/>
        <end position="363"/>
    </location>
</feature>
<dbReference type="AlphaFoldDB" id="A0A1N6MQR7"/>
<feature type="region of interest" description="Disordered" evidence="2">
    <location>
        <begin position="48"/>
        <end position="81"/>
    </location>
</feature>
<feature type="compositionally biased region" description="Basic and acidic residues" evidence="2">
    <location>
        <begin position="62"/>
        <end position="73"/>
    </location>
</feature>
<dbReference type="GO" id="GO:0009279">
    <property type="term" value="C:cell outer membrane"/>
    <property type="evidence" value="ECO:0007669"/>
    <property type="project" value="TreeGrafter"/>
</dbReference>
<reference evidence="4 7" key="3">
    <citation type="journal article" date="2017" name="Nat. Microbiol.">
        <title>Natural product diversity associated with the nematode symbionts Photorhabdus and Xenorhabdus.</title>
        <authorList>
            <person name="Tobias N.J."/>
            <person name="Wolff H."/>
            <person name="Djahanschiri B."/>
            <person name="Grundmann F."/>
            <person name="Kronenwerth M."/>
            <person name="Shi Y.M."/>
            <person name="Simonyi S."/>
            <person name="Grun P."/>
            <person name="Shapiro-Ilan D."/>
            <person name="Pidot S.J."/>
            <person name="Stinear T.P."/>
            <person name="Ebersberger I."/>
            <person name="Bode H.B."/>
        </authorList>
    </citation>
    <scope>NUCLEOTIDE SEQUENCE [LARGE SCALE GENOMIC DNA]</scope>
    <source>
        <strain evidence="4 7">DSM 16336</strain>
    </source>
</reference>
<dbReference type="InterPro" id="IPR003535">
    <property type="entry name" value="Intimin/invasin_bac"/>
</dbReference>
<feature type="compositionally biased region" description="Polar residues" evidence="2">
    <location>
        <begin position="48"/>
        <end position="61"/>
    </location>
</feature>
<dbReference type="InterPro" id="IPR038177">
    <property type="entry name" value="IAT_beta_sf"/>
</dbReference>
<proteinExistence type="inferred from homology"/>
<gene>
    <name evidence="4" type="ORF">Xinn_02293</name>
    <name evidence="5" type="ORF">XIS1_1080023</name>
</gene>
<evidence type="ECO:0000259" key="3">
    <source>
        <dbReference type="Pfam" id="PF11924"/>
    </source>
</evidence>
<dbReference type="Pfam" id="PF11924">
    <property type="entry name" value="IAT_beta"/>
    <property type="match status" value="1"/>
</dbReference>
<dbReference type="Proteomes" id="UP000224871">
    <property type="component" value="Unassembled WGS sequence"/>
</dbReference>
<comment type="similarity">
    <text evidence="1">Belongs to the intimin/invasin family.</text>
</comment>
<evidence type="ECO:0000313" key="6">
    <source>
        <dbReference type="Proteomes" id="UP000196435"/>
    </source>
</evidence>
<dbReference type="Proteomes" id="UP000196435">
    <property type="component" value="Unassembled WGS sequence"/>
</dbReference>
<sequence length="1193" mass="133607">MTSYIGKAIVFFTVIYTLLIPSTLMNAFAEGSITHGKTAKFQIDNVGTQVSESSKKNSPLNDNKKDERQKTDNTPDYGKADAIGRNIQTAGQILSSSPSELAEQAKSYALGKINNTIASEAQKWLSQSSTAKINFGFDRKGSLENNSIDLLVPLYDNKADWFFFSQLGYRNKDSRNTVNFGLGGRYFNQDWMYGLNTFYDYDITGQNRRVGLGGELWGDYIKFSANGYHRLSDWQMSRNFEEHHERPANGYDINGEFFLSAYPNLGGKLSYGQYFGENVTLFNRQTKQRNPSQTKIGVTYTPIPLVTMGVDYKQGSGGQSETQFLTNFNLRLGVPLNTQLSPDNVASMRTLAGSRYDLVERENHIVLDHREIPKSELSVPERVVGYSHELQDISKEISANASIKQINIADGNAKKEFISSGGDIYLDSGRVYIKFPEYSLRKSEINNYPLYISAELTNNQKTKPKQMQVIVRPFEIQYKEGSPPNFTPEGPLPASGDKGFTFDPIITFDAPANPNVVKNATIDNVEWFAIPVEKSASPTRNDNVCKTQENTEKLAFTPNKEFKQIKIMDDGHIAVSDRVTLMSKGYAGSVAVCVAMDGQPKKFVGEVVFYKESSGITLSHTPPDSSIIVNENYTFTVKTAEEGKIPTFDWSFEAKYKDKVMFSPNNDTAILTSSVAQKVKVTVTLDDGVSKSSDVEFKWPTLPTLPTLQSMKLVPDSGSLPLGGEYDITATILDLNGNPYTDSEPKFEWSLSSDPQEADLSLIDSVGSSLIGKEVEPNSKGELIAKLGSKDKTPSNTVATVCLKIVETPELNEEQKKHQCVEKIKFKTPPVDFEIVSVEVYGTYDDKGNLTEPYNPDNKLIADGKSAYAYRAKIEYKNQKNKPVTNHKFNFGDKGWSRNHKEIKVDLGYPEEDPKHKDKYNTTDEEGYLYSILKSHNAGVEGVNVALTIPDELDEKIQSKESEPVAFKAKKQDAVLFVYNDYKGMNKVFYKSPYNFFISLNIELRAEPDKPFERSKLEYSTEKENSDFVPFISLGKDKKGPIKIEAQGSVTLVAEIKEDDGRYYEYKYDVNIERFVIPPANSPVNNSYGYHTVGDGVTCETFNEKEEIEIGSDITLFVDEVDRSAGNNALGSEFSNIYDWGFFHFQGSQADSKNLQYKLKDKKKGYLIFNPDGPSNNSSGLLLCKKYDGKKDK</sequence>
<dbReference type="FunFam" id="2.40.160.160:FF:000001">
    <property type="entry name" value="Intimin-like inverse autotransporter SinH"/>
    <property type="match status" value="1"/>
</dbReference>
<dbReference type="GO" id="GO:0007155">
    <property type="term" value="P:cell adhesion"/>
    <property type="evidence" value="ECO:0007669"/>
    <property type="project" value="InterPro"/>
</dbReference>
<dbReference type="PRINTS" id="PR01369">
    <property type="entry name" value="INTIMIN"/>
</dbReference>
<accession>A0A1N6MQR7</accession>
<dbReference type="OrthoDB" id="6437047at2"/>
<evidence type="ECO:0000313" key="4">
    <source>
        <dbReference type="EMBL" id="PHM35605.1"/>
    </source>
</evidence>
<keyword evidence="7" id="KW-1185">Reference proteome</keyword>
<organism evidence="5 6">
    <name type="scientific">Xenorhabdus innexi</name>
    <dbReference type="NCBI Taxonomy" id="290109"/>
    <lineage>
        <taxon>Bacteria</taxon>
        <taxon>Pseudomonadati</taxon>
        <taxon>Pseudomonadota</taxon>
        <taxon>Gammaproteobacteria</taxon>
        <taxon>Enterobacterales</taxon>
        <taxon>Morganellaceae</taxon>
        <taxon>Xenorhabdus</taxon>
    </lineage>
</organism>
<dbReference type="Gene3D" id="2.40.160.160">
    <property type="entry name" value="Inverse autotransporter, beta-domain"/>
    <property type="match status" value="1"/>
</dbReference>
<dbReference type="InterPro" id="IPR051715">
    <property type="entry name" value="Intimin-Invasin_domain"/>
</dbReference>
<evidence type="ECO:0000313" key="5">
    <source>
        <dbReference type="EMBL" id="SIP71177.1"/>
    </source>
</evidence>
<dbReference type="PANTHER" id="PTHR39576">
    <property type="entry name" value="ATTACHING AND EFFACING PROTEIN HOMOLOG-RELATED-RELATED"/>
    <property type="match status" value="1"/>
</dbReference>
<evidence type="ECO:0000256" key="1">
    <source>
        <dbReference type="ARBA" id="ARBA00010116"/>
    </source>
</evidence>
<evidence type="ECO:0000313" key="7">
    <source>
        <dbReference type="Proteomes" id="UP000224871"/>
    </source>
</evidence>
<name>A0A1N6MQR7_9GAMM</name>